<feature type="region of interest" description="Disordered" evidence="6">
    <location>
        <begin position="1"/>
        <end position="22"/>
    </location>
</feature>
<dbReference type="VEuPathDB" id="FungiDB:ASPWEDRAFT_170563"/>
<keyword evidence="4" id="KW-0862">Zinc</keyword>
<dbReference type="PROSITE" id="PS51837">
    <property type="entry name" value="LITAF"/>
    <property type="match status" value="1"/>
</dbReference>
<dbReference type="AlphaFoldDB" id="A0A1L9RQA5"/>
<dbReference type="STRING" id="1073089.A0A1L9RQA5"/>
<dbReference type="PANTHER" id="PTHR23292">
    <property type="entry name" value="LIPOPOLYSACCHARIDE-INDUCED TUMOR NECROSIS FACTOR-ALPHA FACTOR"/>
    <property type="match status" value="1"/>
</dbReference>
<comment type="subcellular location">
    <subcellularLocation>
        <location evidence="1">Membrane</location>
        <topology evidence="1">Peripheral membrane protein</topology>
    </subcellularLocation>
</comment>
<proteinExistence type="inferred from homology"/>
<feature type="domain" description="LITAF" evidence="7">
    <location>
        <begin position="67"/>
        <end position="148"/>
    </location>
</feature>
<comment type="similarity">
    <text evidence="2">Belongs to the CDIP1/LITAF family.</text>
</comment>
<evidence type="ECO:0000256" key="4">
    <source>
        <dbReference type="ARBA" id="ARBA00022833"/>
    </source>
</evidence>
<gene>
    <name evidence="8" type="ORF">ASPWEDRAFT_170563</name>
</gene>
<keyword evidence="9" id="KW-1185">Reference proteome</keyword>
<keyword evidence="3" id="KW-0479">Metal-binding</keyword>
<dbReference type="OrthoDB" id="5599753at2759"/>
<evidence type="ECO:0000256" key="3">
    <source>
        <dbReference type="ARBA" id="ARBA00022723"/>
    </source>
</evidence>
<dbReference type="PANTHER" id="PTHR23292:SF6">
    <property type="entry name" value="FI16602P1-RELATED"/>
    <property type="match status" value="1"/>
</dbReference>
<name>A0A1L9RQA5_ASPWE</name>
<dbReference type="EMBL" id="KV878211">
    <property type="protein sequence ID" value="OJJ37072.1"/>
    <property type="molecule type" value="Genomic_DNA"/>
</dbReference>
<evidence type="ECO:0000256" key="1">
    <source>
        <dbReference type="ARBA" id="ARBA00004170"/>
    </source>
</evidence>
<evidence type="ECO:0000256" key="6">
    <source>
        <dbReference type="SAM" id="MobiDB-lite"/>
    </source>
</evidence>
<reference evidence="9" key="1">
    <citation type="journal article" date="2017" name="Genome Biol.">
        <title>Comparative genomics reveals high biological diversity and specific adaptations in the industrially and medically important fungal genus Aspergillus.</title>
        <authorList>
            <person name="de Vries R.P."/>
            <person name="Riley R."/>
            <person name="Wiebenga A."/>
            <person name="Aguilar-Osorio G."/>
            <person name="Amillis S."/>
            <person name="Uchima C.A."/>
            <person name="Anderluh G."/>
            <person name="Asadollahi M."/>
            <person name="Askin M."/>
            <person name="Barry K."/>
            <person name="Battaglia E."/>
            <person name="Bayram O."/>
            <person name="Benocci T."/>
            <person name="Braus-Stromeyer S.A."/>
            <person name="Caldana C."/>
            <person name="Canovas D."/>
            <person name="Cerqueira G.C."/>
            <person name="Chen F."/>
            <person name="Chen W."/>
            <person name="Choi C."/>
            <person name="Clum A."/>
            <person name="Dos Santos R.A."/>
            <person name="Damasio A.R."/>
            <person name="Diallinas G."/>
            <person name="Emri T."/>
            <person name="Fekete E."/>
            <person name="Flipphi M."/>
            <person name="Freyberg S."/>
            <person name="Gallo A."/>
            <person name="Gournas C."/>
            <person name="Habgood R."/>
            <person name="Hainaut M."/>
            <person name="Harispe M.L."/>
            <person name="Henrissat B."/>
            <person name="Hilden K.S."/>
            <person name="Hope R."/>
            <person name="Hossain A."/>
            <person name="Karabika E."/>
            <person name="Karaffa L."/>
            <person name="Karanyi Z."/>
            <person name="Krasevec N."/>
            <person name="Kuo A."/>
            <person name="Kusch H."/>
            <person name="LaButti K."/>
            <person name="Lagendijk E.L."/>
            <person name="Lapidus A."/>
            <person name="Levasseur A."/>
            <person name="Lindquist E."/>
            <person name="Lipzen A."/>
            <person name="Logrieco A.F."/>
            <person name="MacCabe A."/>
            <person name="Maekelae M.R."/>
            <person name="Malavazi I."/>
            <person name="Melin P."/>
            <person name="Meyer V."/>
            <person name="Mielnichuk N."/>
            <person name="Miskei M."/>
            <person name="Molnar A.P."/>
            <person name="Mule G."/>
            <person name="Ngan C.Y."/>
            <person name="Orejas M."/>
            <person name="Orosz E."/>
            <person name="Ouedraogo J.P."/>
            <person name="Overkamp K.M."/>
            <person name="Park H.-S."/>
            <person name="Perrone G."/>
            <person name="Piumi F."/>
            <person name="Punt P.J."/>
            <person name="Ram A.F."/>
            <person name="Ramon A."/>
            <person name="Rauscher S."/>
            <person name="Record E."/>
            <person name="Riano-Pachon D.M."/>
            <person name="Robert V."/>
            <person name="Roehrig J."/>
            <person name="Ruller R."/>
            <person name="Salamov A."/>
            <person name="Salih N.S."/>
            <person name="Samson R.A."/>
            <person name="Sandor E."/>
            <person name="Sanguinetti M."/>
            <person name="Schuetze T."/>
            <person name="Sepcic K."/>
            <person name="Shelest E."/>
            <person name="Sherlock G."/>
            <person name="Sophianopoulou V."/>
            <person name="Squina F.M."/>
            <person name="Sun H."/>
            <person name="Susca A."/>
            <person name="Todd R.B."/>
            <person name="Tsang A."/>
            <person name="Unkles S.E."/>
            <person name="van de Wiele N."/>
            <person name="van Rossen-Uffink D."/>
            <person name="Oliveira J.V."/>
            <person name="Vesth T.C."/>
            <person name="Visser J."/>
            <person name="Yu J.-H."/>
            <person name="Zhou M."/>
            <person name="Andersen M.R."/>
            <person name="Archer D.B."/>
            <person name="Baker S.E."/>
            <person name="Benoit I."/>
            <person name="Brakhage A.A."/>
            <person name="Braus G.H."/>
            <person name="Fischer R."/>
            <person name="Frisvad J.C."/>
            <person name="Goldman G.H."/>
            <person name="Houbraken J."/>
            <person name="Oakley B."/>
            <person name="Pocsi I."/>
            <person name="Scazzocchio C."/>
            <person name="Seiboth B."/>
            <person name="vanKuyk P.A."/>
            <person name="Wortman J."/>
            <person name="Dyer P.S."/>
            <person name="Grigoriev I.V."/>
        </authorList>
    </citation>
    <scope>NUCLEOTIDE SEQUENCE [LARGE SCALE GENOMIC DNA]</scope>
    <source>
        <strain evidence="9">DTO 134E9</strain>
    </source>
</reference>
<dbReference type="Pfam" id="PF10601">
    <property type="entry name" value="zf-LITAF-like"/>
    <property type="match status" value="1"/>
</dbReference>
<dbReference type="Proteomes" id="UP000184383">
    <property type="component" value="Unassembled WGS sequence"/>
</dbReference>
<evidence type="ECO:0000256" key="2">
    <source>
        <dbReference type="ARBA" id="ARBA00005975"/>
    </source>
</evidence>
<keyword evidence="5" id="KW-0472">Membrane</keyword>
<protein>
    <recommendedName>
        <fullName evidence="7">LITAF domain-containing protein</fullName>
    </recommendedName>
</protein>
<dbReference type="GO" id="GO:0016020">
    <property type="term" value="C:membrane"/>
    <property type="evidence" value="ECO:0007669"/>
    <property type="project" value="UniProtKB-SubCell"/>
</dbReference>
<dbReference type="SMART" id="SM00714">
    <property type="entry name" value="LITAF"/>
    <property type="match status" value="1"/>
</dbReference>
<dbReference type="GO" id="GO:0008270">
    <property type="term" value="F:zinc ion binding"/>
    <property type="evidence" value="ECO:0007669"/>
    <property type="project" value="TreeGrafter"/>
</dbReference>
<dbReference type="InterPro" id="IPR006629">
    <property type="entry name" value="LITAF"/>
</dbReference>
<evidence type="ECO:0000313" key="8">
    <source>
        <dbReference type="EMBL" id="OJJ37072.1"/>
    </source>
</evidence>
<evidence type="ECO:0000259" key="7">
    <source>
        <dbReference type="PROSITE" id="PS51837"/>
    </source>
</evidence>
<sequence>MAEKAEYNPPLYEPPQGMQPQMQHQHQGMQPIEPDHAYIHEAPTPVVQPDASPIPMQTMQAVPTNPNGYQSVTPLHALNRASTPVDCPVCGKREMTKVEARNGNTNHGWAALLCCCFCLGCIPYLMSSLKDVEHRCGNCNAHLATWHNSGHVDIHQGGQKK</sequence>
<dbReference type="InterPro" id="IPR037519">
    <property type="entry name" value="LITAF_fam"/>
</dbReference>
<accession>A0A1L9RQA5</accession>
<organism evidence="8 9">
    <name type="scientific">Aspergillus wentii DTO 134E9</name>
    <dbReference type="NCBI Taxonomy" id="1073089"/>
    <lineage>
        <taxon>Eukaryota</taxon>
        <taxon>Fungi</taxon>
        <taxon>Dikarya</taxon>
        <taxon>Ascomycota</taxon>
        <taxon>Pezizomycotina</taxon>
        <taxon>Eurotiomycetes</taxon>
        <taxon>Eurotiomycetidae</taxon>
        <taxon>Eurotiales</taxon>
        <taxon>Aspergillaceae</taxon>
        <taxon>Aspergillus</taxon>
        <taxon>Aspergillus subgen. Cremei</taxon>
    </lineage>
</organism>
<evidence type="ECO:0000256" key="5">
    <source>
        <dbReference type="ARBA" id="ARBA00023136"/>
    </source>
</evidence>
<dbReference type="RefSeq" id="XP_040690748.1">
    <property type="nucleotide sequence ID" value="XM_040830642.1"/>
</dbReference>
<dbReference type="GeneID" id="63746490"/>
<evidence type="ECO:0000313" key="9">
    <source>
        <dbReference type="Proteomes" id="UP000184383"/>
    </source>
</evidence>